<dbReference type="RefSeq" id="WP_345534063.1">
    <property type="nucleotide sequence ID" value="NZ_BAABLD010000015.1"/>
</dbReference>
<keyword evidence="3" id="KW-1185">Reference proteome</keyword>
<proteinExistence type="predicted"/>
<dbReference type="Proteomes" id="UP001500547">
    <property type="component" value="Unassembled WGS sequence"/>
</dbReference>
<dbReference type="Pfam" id="PF11174">
    <property type="entry name" value="DUF2970"/>
    <property type="match status" value="1"/>
</dbReference>
<feature type="transmembrane region" description="Helical" evidence="1">
    <location>
        <begin position="6"/>
        <end position="24"/>
    </location>
</feature>
<keyword evidence="1" id="KW-0812">Transmembrane</keyword>
<feature type="transmembrane region" description="Helical" evidence="1">
    <location>
        <begin position="44"/>
        <end position="65"/>
    </location>
</feature>
<name>A0ABP9QZB5_9RHOO</name>
<gene>
    <name evidence="2" type="ORF">GCM10025770_31520</name>
</gene>
<organism evidence="2 3">
    <name type="scientific">Viridibacterium curvum</name>
    <dbReference type="NCBI Taxonomy" id="1101404"/>
    <lineage>
        <taxon>Bacteria</taxon>
        <taxon>Pseudomonadati</taxon>
        <taxon>Pseudomonadota</taxon>
        <taxon>Betaproteobacteria</taxon>
        <taxon>Rhodocyclales</taxon>
        <taxon>Rhodocyclaceae</taxon>
        <taxon>Viridibacterium</taxon>
    </lineage>
</organism>
<evidence type="ECO:0000256" key="1">
    <source>
        <dbReference type="SAM" id="Phobius"/>
    </source>
</evidence>
<accession>A0ABP9QZB5</accession>
<dbReference type="EMBL" id="BAABLD010000015">
    <property type="protein sequence ID" value="GAA5169679.1"/>
    <property type="molecule type" value="Genomic_DNA"/>
</dbReference>
<reference evidence="3" key="1">
    <citation type="journal article" date="2019" name="Int. J. Syst. Evol. Microbiol.">
        <title>The Global Catalogue of Microorganisms (GCM) 10K type strain sequencing project: providing services to taxonomists for standard genome sequencing and annotation.</title>
        <authorList>
            <consortium name="The Broad Institute Genomics Platform"/>
            <consortium name="The Broad Institute Genome Sequencing Center for Infectious Disease"/>
            <person name="Wu L."/>
            <person name="Ma J."/>
        </authorList>
    </citation>
    <scope>NUCLEOTIDE SEQUENCE [LARGE SCALE GENOMIC DNA]</scope>
    <source>
        <strain evidence="3">JCM 18715</strain>
    </source>
</reference>
<evidence type="ECO:0000313" key="2">
    <source>
        <dbReference type="EMBL" id="GAA5169679.1"/>
    </source>
</evidence>
<dbReference type="InterPro" id="IPR021344">
    <property type="entry name" value="DUF2970"/>
</dbReference>
<sequence length="69" mass="7503">MVDEQRSPGFLATVSAVFGAFIGIRKRRDYERDAAQFKPAHLIVAGIIGGVIFVVSMVMFARFVVSQAG</sequence>
<comment type="caution">
    <text evidence="2">The sequence shown here is derived from an EMBL/GenBank/DDBJ whole genome shotgun (WGS) entry which is preliminary data.</text>
</comment>
<keyword evidence="1" id="KW-0472">Membrane</keyword>
<evidence type="ECO:0000313" key="3">
    <source>
        <dbReference type="Proteomes" id="UP001500547"/>
    </source>
</evidence>
<keyword evidence="1" id="KW-1133">Transmembrane helix</keyword>
<protein>
    <submittedName>
        <fullName evidence="2">DUF2970 domain-containing protein</fullName>
    </submittedName>
</protein>